<dbReference type="Gene3D" id="3.60.40.10">
    <property type="entry name" value="PPM-type phosphatase domain"/>
    <property type="match status" value="1"/>
</dbReference>
<evidence type="ECO:0000259" key="1">
    <source>
        <dbReference type="PROSITE" id="PS51746"/>
    </source>
</evidence>
<comment type="caution">
    <text evidence="2">The sequence shown here is derived from an EMBL/GenBank/DDBJ whole genome shotgun (WGS) entry which is preliminary data.</text>
</comment>
<dbReference type="AlphaFoldDB" id="A0AAP6JFN0"/>
<evidence type="ECO:0000313" key="3">
    <source>
        <dbReference type="Proteomes" id="UP001302316"/>
    </source>
</evidence>
<dbReference type="SMART" id="SM00332">
    <property type="entry name" value="PP2Cc"/>
    <property type="match status" value="1"/>
</dbReference>
<feature type="domain" description="PPM-type phosphatase" evidence="1">
    <location>
        <begin position="4"/>
        <end position="246"/>
    </location>
</feature>
<accession>A0AAP6JFN0</accession>
<dbReference type="EMBL" id="JAYGII010000014">
    <property type="protein sequence ID" value="MEA5445742.1"/>
    <property type="molecule type" value="Genomic_DNA"/>
</dbReference>
<gene>
    <name evidence="2" type="ORF">VCB98_07915</name>
</gene>
<dbReference type="SMART" id="SM00331">
    <property type="entry name" value="PP2C_SIG"/>
    <property type="match status" value="1"/>
</dbReference>
<protein>
    <submittedName>
        <fullName evidence="2">Protein phosphatase 2C domain-containing protein</fullName>
    </submittedName>
</protein>
<dbReference type="InterPro" id="IPR001932">
    <property type="entry name" value="PPM-type_phosphatase-like_dom"/>
</dbReference>
<dbReference type="PANTHER" id="PTHR13832">
    <property type="entry name" value="PROTEIN PHOSPHATASE 2C"/>
    <property type="match status" value="1"/>
</dbReference>
<dbReference type="InterPro" id="IPR036457">
    <property type="entry name" value="PPM-type-like_dom_sf"/>
</dbReference>
<dbReference type="PANTHER" id="PTHR13832:SF827">
    <property type="entry name" value="PROTEIN PHOSPHATASE 1L"/>
    <property type="match status" value="1"/>
</dbReference>
<evidence type="ECO:0000313" key="2">
    <source>
        <dbReference type="EMBL" id="MEA5445742.1"/>
    </source>
</evidence>
<dbReference type="Proteomes" id="UP001302316">
    <property type="component" value="Unassembled WGS sequence"/>
</dbReference>
<proteinExistence type="predicted"/>
<name>A0AAP6JFN0_9GAMM</name>
<dbReference type="InterPro" id="IPR015655">
    <property type="entry name" value="PP2C"/>
</dbReference>
<dbReference type="SUPFAM" id="SSF81606">
    <property type="entry name" value="PP2C-like"/>
    <property type="match status" value="1"/>
</dbReference>
<dbReference type="PROSITE" id="PS51746">
    <property type="entry name" value="PPM_2"/>
    <property type="match status" value="1"/>
</dbReference>
<dbReference type="Pfam" id="PF13672">
    <property type="entry name" value="PP2C_2"/>
    <property type="match status" value="1"/>
</dbReference>
<dbReference type="CDD" id="cd00143">
    <property type="entry name" value="PP2Cc"/>
    <property type="match status" value="1"/>
</dbReference>
<dbReference type="RefSeq" id="WP_346051479.1">
    <property type="nucleotide sequence ID" value="NZ_JAYGII010000014.1"/>
</dbReference>
<dbReference type="GO" id="GO:0004722">
    <property type="term" value="F:protein serine/threonine phosphatase activity"/>
    <property type="evidence" value="ECO:0007669"/>
    <property type="project" value="InterPro"/>
</dbReference>
<reference evidence="2 3" key="1">
    <citation type="submission" date="2023-12" db="EMBL/GenBank/DDBJ databases">
        <title>Whole-genome sequencing of halo(alkali)philic microorganisms from hypersaline lakes.</title>
        <authorList>
            <person name="Sorokin D.Y."/>
            <person name="Merkel A.Y."/>
            <person name="Messina E."/>
            <person name="Yakimov M."/>
        </authorList>
    </citation>
    <scope>NUCLEOTIDE SEQUENCE [LARGE SCALE GENOMIC DNA]</scope>
    <source>
        <strain evidence="2 3">AB-CW1</strain>
    </source>
</reference>
<organism evidence="2 3">
    <name type="scientific">Natronospira elongata</name>
    <dbReference type="NCBI Taxonomy" id="3110268"/>
    <lineage>
        <taxon>Bacteria</taxon>
        <taxon>Pseudomonadati</taxon>
        <taxon>Pseudomonadota</taxon>
        <taxon>Gammaproteobacteria</taxon>
        <taxon>Natronospirales</taxon>
        <taxon>Natronospiraceae</taxon>
        <taxon>Natronospira</taxon>
    </lineage>
</organism>
<keyword evidence="3" id="KW-1185">Reference proteome</keyword>
<sequence length="249" mass="27354">MSLEIETADVTRTGHRKSNQDRYTLMVGDRAVMLGVADGMGGHQDGALAAETAVRAWTAAFKSSGKLVRAPVKFLENAMHRAHRKVEELAAGLSIDQAPRTTGVLALLSRDTVRWVHAGDSRAYLFRDGRIRRRSRDHSVVDELLTRGQISDEEAQAHPMRHLVDSCLGGPEGEPALRLRRRLRLRPQDVVLLCSDGFWGALDMEMVADRLCAAEDLDACLNELAAEAEANAAPESDNITAVAVRWHGE</sequence>